<reference evidence="3 4" key="1">
    <citation type="submission" date="2024-01" db="EMBL/GenBank/DDBJ databases">
        <title>A draft genome for the cacao thread blight pathogen Marasmiellus scandens.</title>
        <authorList>
            <person name="Baruah I.K."/>
            <person name="Leung J."/>
            <person name="Bukari Y."/>
            <person name="Amoako-Attah I."/>
            <person name="Meinhardt L.W."/>
            <person name="Bailey B.A."/>
            <person name="Cohen S.P."/>
        </authorList>
    </citation>
    <scope>NUCLEOTIDE SEQUENCE [LARGE SCALE GENOMIC DNA]</scope>
    <source>
        <strain evidence="3 4">GH-19</strain>
    </source>
</reference>
<keyword evidence="1" id="KW-0472">Membrane</keyword>
<evidence type="ECO:0000313" key="4">
    <source>
        <dbReference type="Proteomes" id="UP001498398"/>
    </source>
</evidence>
<keyword evidence="4" id="KW-1185">Reference proteome</keyword>
<name>A0ABR1JSN7_9AGAR</name>
<dbReference type="Pfam" id="PF20151">
    <property type="entry name" value="DUF6533"/>
    <property type="match status" value="1"/>
</dbReference>
<evidence type="ECO:0000256" key="1">
    <source>
        <dbReference type="SAM" id="Phobius"/>
    </source>
</evidence>
<dbReference type="InterPro" id="IPR045340">
    <property type="entry name" value="DUF6533"/>
</dbReference>
<feature type="transmembrane region" description="Helical" evidence="1">
    <location>
        <begin position="126"/>
        <end position="148"/>
    </location>
</feature>
<feature type="transmembrane region" description="Helical" evidence="1">
    <location>
        <begin position="211"/>
        <end position="232"/>
    </location>
</feature>
<accession>A0ABR1JSN7</accession>
<comment type="caution">
    <text evidence="3">The sequence shown here is derived from an EMBL/GenBank/DDBJ whole genome shotgun (WGS) entry which is preliminary data.</text>
</comment>
<evidence type="ECO:0000313" key="3">
    <source>
        <dbReference type="EMBL" id="KAK7464445.1"/>
    </source>
</evidence>
<feature type="transmembrane region" description="Helical" evidence="1">
    <location>
        <begin position="59"/>
        <end position="78"/>
    </location>
</feature>
<protein>
    <recommendedName>
        <fullName evidence="2">DUF6533 domain-containing protein</fullName>
    </recommendedName>
</protein>
<gene>
    <name evidence="3" type="ORF">VKT23_006615</name>
</gene>
<feature type="transmembrane region" description="Helical" evidence="1">
    <location>
        <begin position="168"/>
        <end position="190"/>
    </location>
</feature>
<feature type="domain" description="DUF6533" evidence="2">
    <location>
        <begin position="27"/>
        <end position="69"/>
    </location>
</feature>
<dbReference type="EMBL" id="JBANRG010000008">
    <property type="protein sequence ID" value="KAK7464445.1"/>
    <property type="molecule type" value="Genomic_DNA"/>
</dbReference>
<dbReference type="Proteomes" id="UP001498398">
    <property type="component" value="Unassembled WGS sequence"/>
</dbReference>
<keyword evidence="1" id="KW-0812">Transmembrane</keyword>
<sequence length="297" mass="34199">MDVDNRLVTPTSLEKWSWGGAVAFQSSVCATAIYVWDLLSTIPHARRFIWRTPFPRENFLYIWCRYYGLAGLLIYLFLPREVEGPADCLRRHSVRYALAQLSMAITQLWTLKQTLLFLCNRSKKTTLFILSSVVISALCQSTGVILYFRQLVYASDCQRAEDGTSGVVLFTLASMILQCIILAVSLVKWLETVKNQSSSLAKITNVTARDNTVVSFIMLSFFISAFSVGRKYRHYREDIWDYCWAWYFVFLNMAPYRMILNLREAQLTARRTSSTFSAPLELTEINTTLSWITDVSR</sequence>
<feature type="transmembrane region" description="Helical" evidence="1">
    <location>
        <begin position="98"/>
        <end position="119"/>
    </location>
</feature>
<proteinExistence type="predicted"/>
<organism evidence="3 4">
    <name type="scientific">Marasmiellus scandens</name>
    <dbReference type="NCBI Taxonomy" id="2682957"/>
    <lineage>
        <taxon>Eukaryota</taxon>
        <taxon>Fungi</taxon>
        <taxon>Dikarya</taxon>
        <taxon>Basidiomycota</taxon>
        <taxon>Agaricomycotina</taxon>
        <taxon>Agaricomycetes</taxon>
        <taxon>Agaricomycetidae</taxon>
        <taxon>Agaricales</taxon>
        <taxon>Marasmiineae</taxon>
        <taxon>Omphalotaceae</taxon>
        <taxon>Marasmiellus</taxon>
    </lineage>
</organism>
<evidence type="ECO:0000259" key="2">
    <source>
        <dbReference type="Pfam" id="PF20151"/>
    </source>
</evidence>
<feature type="transmembrane region" description="Helical" evidence="1">
    <location>
        <begin position="16"/>
        <end position="39"/>
    </location>
</feature>
<feature type="transmembrane region" description="Helical" evidence="1">
    <location>
        <begin position="244"/>
        <end position="262"/>
    </location>
</feature>
<keyword evidence="1" id="KW-1133">Transmembrane helix</keyword>